<keyword evidence="5" id="KW-1185">Reference proteome</keyword>
<dbReference type="GO" id="GO:0005737">
    <property type="term" value="C:cytoplasm"/>
    <property type="evidence" value="ECO:0007669"/>
    <property type="project" value="TreeGrafter"/>
</dbReference>
<dbReference type="AlphaFoldDB" id="M5FNT1"/>
<dbReference type="Pfam" id="PF00069">
    <property type="entry name" value="Pkinase"/>
    <property type="match status" value="1"/>
</dbReference>
<dbReference type="RefSeq" id="XP_040624788.1">
    <property type="nucleotide sequence ID" value="XM_040776668.1"/>
</dbReference>
<dbReference type="STRING" id="1858805.M5FNT1"/>
<dbReference type="InterPro" id="IPR011009">
    <property type="entry name" value="Kinase-like_dom_sf"/>
</dbReference>
<reference evidence="4 5" key="1">
    <citation type="journal article" date="2012" name="Science">
        <title>The Paleozoic origin of enzymatic lignin decomposition reconstructed from 31 fungal genomes.</title>
        <authorList>
            <person name="Floudas D."/>
            <person name="Binder M."/>
            <person name="Riley R."/>
            <person name="Barry K."/>
            <person name="Blanchette R.A."/>
            <person name="Henrissat B."/>
            <person name="Martinez A.T."/>
            <person name="Otillar R."/>
            <person name="Spatafora J.W."/>
            <person name="Yadav J.S."/>
            <person name="Aerts A."/>
            <person name="Benoit I."/>
            <person name="Boyd A."/>
            <person name="Carlson A."/>
            <person name="Copeland A."/>
            <person name="Coutinho P.M."/>
            <person name="de Vries R.P."/>
            <person name="Ferreira P."/>
            <person name="Findley K."/>
            <person name="Foster B."/>
            <person name="Gaskell J."/>
            <person name="Glotzer D."/>
            <person name="Gorecki P."/>
            <person name="Heitman J."/>
            <person name="Hesse C."/>
            <person name="Hori C."/>
            <person name="Igarashi K."/>
            <person name="Jurgens J.A."/>
            <person name="Kallen N."/>
            <person name="Kersten P."/>
            <person name="Kohler A."/>
            <person name="Kuees U."/>
            <person name="Kumar T.K.A."/>
            <person name="Kuo A."/>
            <person name="LaButti K."/>
            <person name="Larrondo L.F."/>
            <person name="Lindquist E."/>
            <person name="Ling A."/>
            <person name="Lombard V."/>
            <person name="Lucas S."/>
            <person name="Lundell T."/>
            <person name="Martin R."/>
            <person name="McLaughlin D.J."/>
            <person name="Morgenstern I."/>
            <person name="Morin E."/>
            <person name="Murat C."/>
            <person name="Nagy L.G."/>
            <person name="Nolan M."/>
            <person name="Ohm R.A."/>
            <person name="Patyshakuliyeva A."/>
            <person name="Rokas A."/>
            <person name="Ruiz-Duenas F.J."/>
            <person name="Sabat G."/>
            <person name="Salamov A."/>
            <person name="Samejima M."/>
            <person name="Schmutz J."/>
            <person name="Slot J.C."/>
            <person name="St John F."/>
            <person name="Stenlid J."/>
            <person name="Sun H."/>
            <person name="Sun S."/>
            <person name="Syed K."/>
            <person name="Tsang A."/>
            <person name="Wiebenga A."/>
            <person name="Young D."/>
            <person name="Pisabarro A."/>
            <person name="Eastwood D.C."/>
            <person name="Martin F."/>
            <person name="Cullen D."/>
            <person name="Grigoriev I.V."/>
            <person name="Hibbett D.S."/>
        </authorList>
    </citation>
    <scope>NUCLEOTIDE SEQUENCE [LARGE SCALE GENOMIC DNA]</scope>
    <source>
        <strain evidence="4 5">DJM-731 SS1</strain>
    </source>
</reference>
<keyword evidence="1" id="KW-0547">Nucleotide-binding</keyword>
<dbReference type="PANTHER" id="PTHR24346:SF77">
    <property type="entry name" value="SERINE THREONINE PROTEIN KINASE"/>
    <property type="match status" value="1"/>
</dbReference>
<accession>M5FNT1</accession>
<dbReference type="PANTHER" id="PTHR24346">
    <property type="entry name" value="MAP/MICROTUBULE AFFINITY-REGULATING KINASE"/>
    <property type="match status" value="1"/>
</dbReference>
<protein>
    <recommendedName>
        <fullName evidence="3">Protein kinase domain-containing protein</fullName>
    </recommendedName>
</protein>
<dbReference type="OrthoDB" id="5987198at2759"/>
<evidence type="ECO:0000313" key="5">
    <source>
        <dbReference type="Proteomes" id="UP000030653"/>
    </source>
</evidence>
<dbReference type="GO" id="GO:0005524">
    <property type="term" value="F:ATP binding"/>
    <property type="evidence" value="ECO:0007669"/>
    <property type="project" value="UniProtKB-KW"/>
</dbReference>
<dbReference type="EMBL" id="JH795875">
    <property type="protein sequence ID" value="EJT97890.1"/>
    <property type="molecule type" value="Genomic_DNA"/>
</dbReference>
<sequence>MRDGAPVLLKIWSSTSAQDGNELAVLQYFSDPAHSGDPDNRCVPLLDTIDMMESRKNGVDYVLVEPMLCTWEDRPFLIMAEALSFIRQAFEGLAYMHSHNVFHGDIHPGNIMMDAKNVFPKGIPGPYNFHPDHPLMMKQAKRLSTMQAPPKYYYIDFGSSTMFPSYEERKLVKFNAAAFIPPECKNDADALYDGFKADILQLGATITILIRDRPELNWVIYALLSRMMKRDPEERPPIEALATAFREVLRGLPNRKMRRRLSWTKEASPPFLLKVRYWFEYLGLWWQSFRYGLPDDILLDDPSELTPTRPTRRQAAKHR</sequence>
<evidence type="ECO:0000313" key="4">
    <source>
        <dbReference type="EMBL" id="EJT97890.1"/>
    </source>
</evidence>
<name>M5FNT1_DACPD</name>
<keyword evidence="2" id="KW-0067">ATP-binding</keyword>
<evidence type="ECO:0000256" key="1">
    <source>
        <dbReference type="ARBA" id="ARBA00022741"/>
    </source>
</evidence>
<dbReference type="PROSITE" id="PS50011">
    <property type="entry name" value="PROTEIN_KINASE_DOM"/>
    <property type="match status" value="1"/>
</dbReference>
<organism evidence="4 5">
    <name type="scientific">Dacryopinax primogenitus (strain DJM 731)</name>
    <name type="common">Brown rot fungus</name>
    <dbReference type="NCBI Taxonomy" id="1858805"/>
    <lineage>
        <taxon>Eukaryota</taxon>
        <taxon>Fungi</taxon>
        <taxon>Dikarya</taxon>
        <taxon>Basidiomycota</taxon>
        <taxon>Agaricomycotina</taxon>
        <taxon>Dacrymycetes</taxon>
        <taxon>Dacrymycetales</taxon>
        <taxon>Dacrymycetaceae</taxon>
        <taxon>Dacryopinax</taxon>
    </lineage>
</organism>
<proteinExistence type="predicted"/>
<gene>
    <name evidence="4" type="ORF">DACRYDRAFT_84229</name>
</gene>
<feature type="domain" description="Protein kinase" evidence="3">
    <location>
        <begin position="1"/>
        <end position="272"/>
    </location>
</feature>
<dbReference type="GeneID" id="63691730"/>
<dbReference type="Gene3D" id="1.10.510.10">
    <property type="entry name" value="Transferase(Phosphotransferase) domain 1"/>
    <property type="match status" value="1"/>
</dbReference>
<dbReference type="OMA" id="LYRWRLG"/>
<dbReference type="GO" id="GO:0004674">
    <property type="term" value="F:protein serine/threonine kinase activity"/>
    <property type="evidence" value="ECO:0007669"/>
    <property type="project" value="TreeGrafter"/>
</dbReference>
<dbReference type="Proteomes" id="UP000030653">
    <property type="component" value="Unassembled WGS sequence"/>
</dbReference>
<evidence type="ECO:0000259" key="3">
    <source>
        <dbReference type="PROSITE" id="PS50011"/>
    </source>
</evidence>
<dbReference type="InterPro" id="IPR000719">
    <property type="entry name" value="Prot_kinase_dom"/>
</dbReference>
<dbReference type="SUPFAM" id="SSF56112">
    <property type="entry name" value="Protein kinase-like (PK-like)"/>
    <property type="match status" value="1"/>
</dbReference>
<dbReference type="GO" id="GO:0035556">
    <property type="term" value="P:intracellular signal transduction"/>
    <property type="evidence" value="ECO:0007669"/>
    <property type="project" value="TreeGrafter"/>
</dbReference>
<evidence type="ECO:0000256" key="2">
    <source>
        <dbReference type="ARBA" id="ARBA00022840"/>
    </source>
</evidence>
<dbReference type="HOGENOM" id="CLU_044121_0_0_1"/>
<dbReference type="SMART" id="SM00220">
    <property type="entry name" value="S_TKc"/>
    <property type="match status" value="1"/>
</dbReference>